<dbReference type="FunFam" id="3.30.300.30:FF:000015">
    <property type="entry name" value="Nonribosomal peptide synthase SidD"/>
    <property type="match status" value="5"/>
</dbReference>
<comment type="similarity">
    <text evidence="5">Belongs to the NRP synthetase family.</text>
</comment>
<dbReference type="FunFam" id="3.30.559.10:FF:000016">
    <property type="entry name" value="Nonribosomal peptide synthase Pes1"/>
    <property type="match status" value="3"/>
</dbReference>
<dbReference type="GO" id="GO:0031177">
    <property type="term" value="F:phosphopantetheine binding"/>
    <property type="evidence" value="ECO:0007669"/>
    <property type="project" value="InterPro"/>
</dbReference>
<dbReference type="FunFam" id="1.10.1200.10:FF:000005">
    <property type="entry name" value="Nonribosomal peptide synthetase 1"/>
    <property type="match status" value="3"/>
</dbReference>
<dbReference type="Gene3D" id="3.30.300.30">
    <property type="match status" value="5"/>
</dbReference>
<dbReference type="InterPro" id="IPR020806">
    <property type="entry name" value="PKS_PP-bd"/>
</dbReference>
<evidence type="ECO:0000256" key="4">
    <source>
        <dbReference type="ARBA" id="ARBA00022598"/>
    </source>
</evidence>
<reference evidence="7" key="1">
    <citation type="submission" date="2023-06" db="EMBL/GenBank/DDBJ databases">
        <title>Genome-scale phylogeny and comparative genomics of the fungal order Sordariales.</title>
        <authorList>
            <consortium name="Lawrence Berkeley National Laboratory"/>
            <person name="Hensen N."/>
            <person name="Bonometti L."/>
            <person name="Westerberg I."/>
            <person name="Brannstrom I.O."/>
            <person name="Guillou S."/>
            <person name="Cros-Aarteil S."/>
            <person name="Calhoun S."/>
            <person name="Haridas S."/>
            <person name="Kuo A."/>
            <person name="Mondo S."/>
            <person name="Pangilinan J."/>
            <person name="Riley R."/>
            <person name="Labutti K."/>
            <person name="Andreopoulos B."/>
            <person name="Lipzen A."/>
            <person name="Chen C."/>
            <person name="Yanf M."/>
            <person name="Daum C."/>
            <person name="Ng V."/>
            <person name="Clum A."/>
            <person name="Steindorff A."/>
            <person name="Ohm R."/>
            <person name="Martin F."/>
            <person name="Silar P."/>
            <person name="Natvig D."/>
            <person name="Lalanne C."/>
            <person name="Gautier V."/>
            <person name="Ament-Velasquez S.L."/>
            <person name="Kruys A."/>
            <person name="Hutchinson M.I."/>
            <person name="Powell A.J."/>
            <person name="Barry K."/>
            <person name="Miller A.N."/>
            <person name="Grigoriev I.V."/>
            <person name="Debuchy R."/>
            <person name="Gladieux P."/>
            <person name="Thoren M.H."/>
            <person name="Johannesson H."/>
        </authorList>
    </citation>
    <scope>NUCLEOTIDE SEQUENCE</scope>
    <source>
        <strain evidence="7">PSN4</strain>
    </source>
</reference>
<dbReference type="SUPFAM" id="SSF47336">
    <property type="entry name" value="ACP-like"/>
    <property type="match status" value="6"/>
</dbReference>
<evidence type="ECO:0000313" key="7">
    <source>
        <dbReference type="EMBL" id="KAK1759075.1"/>
    </source>
</evidence>
<keyword evidence="4" id="KW-0436">Ligase</keyword>
<dbReference type="FunFam" id="3.30.559.10:FF:000017">
    <property type="entry name" value="Nonribosomal peptide synthase Pes1"/>
    <property type="match status" value="1"/>
</dbReference>
<keyword evidence="8" id="KW-1185">Reference proteome</keyword>
<dbReference type="InterPro" id="IPR010071">
    <property type="entry name" value="AA_adenyl_dom"/>
</dbReference>
<evidence type="ECO:0000259" key="6">
    <source>
        <dbReference type="PROSITE" id="PS50075"/>
    </source>
</evidence>
<dbReference type="Proteomes" id="UP001239445">
    <property type="component" value="Unassembled WGS sequence"/>
</dbReference>
<feature type="domain" description="Carrier" evidence="6">
    <location>
        <begin position="7159"/>
        <end position="7233"/>
    </location>
</feature>
<dbReference type="Pfam" id="PF00550">
    <property type="entry name" value="PP-binding"/>
    <property type="match status" value="6"/>
</dbReference>
<dbReference type="FunFam" id="3.40.50.12780:FF:000014">
    <property type="entry name" value="Nonribosomal peptide synthetase 1"/>
    <property type="match status" value="4"/>
</dbReference>
<gene>
    <name evidence="7" type="ORF">QBC47DRAFT_436594</name>
</gene>
<dbReference type="NCBIfam" id="NF003417">
    <property type="entry name" value="PRK04813.1"/>
    <property type="match status" value="5"/>
</dbReference>
<dbReference type="CDD" id="cd19545">
    <property type="entry name" value="FUM14_C_NRPS-like"/>
    <property type="match status" value="2"/>
</dbReference>
<evidence type="ECO:0000313" key="8">
    <source>
        <dbReference type="Proteomes" id="UP001239445"/>
    </source>
</evidence>
<proteinExistence type="inferred from homology"/>
<dbReference type="GO" id="GO:0019748">
    <property type="term" value="P:secondary metabolic process"/>
    <property type="evidence" value="ECO:0007669"/>
    <property type="project" value="UniProtKB-ARBA"/>
</dbReference>
<dbReference type="EMBL" id="MU839828">
    <property type="protein sequence ID" value="KAK1759075.1"/>
    <property type="molecule type" value="Genomic_DNA"/>
</dbReference>
<dbReference type="InterPro" id="IPR036736">
    <property type="entry name" value="ACP-like_sf"/>
</dbReference>
<keyword evidence="3" id="KW-0597">Phosphoprotein</keyword>
<dbReference type="InterPro" id="IPR023213">
    <property type="entry name" value="CAT-like_dom_sf"/>
</dbReference>
<protein>
    <submittedName>
        <fullName evidence="7">Non-ribosomal peptide synthetase</fullName>
    </submittedName>
</protein>
<dbReference type="NCBIfam" id="TIGR01733">
    <property type="entry name" value="AA-adenyl-dom"/>
    <property type="match status" value="5"/>
</dbReference>
<dbReference type="Pfam" id="PF00501">
    <property type="entry name" value="AMP-binding"/>
    <property type="match status" value="5"/>
</dbReference>
<dbReference type="PROSITE" id="PS50075">
    <property type="entry name" value="CARRIER"/>
    <property type="match status" value="6"/>
</dbReference>
<feature type="domain" description="Carrier" evidence="6">
    <location>
        <begin position="2351"/>
        <end position="2424"/>
    </location>
</feature>
<dbReference type="Gene3D" id="3.40.50.12780">
    <property type="entry name" value="N-terminal domain of ligase-like"/>
    <property type="match status" value="5"/>
</dbReference>
<dbReference type="FunFam" id="3.40.50.980:FF:000001">
    <property type="entry name" value="Non-ribosomal peptide synthetase"/>
    <property type="match status" value="1"/>
</dbReference>
<comment type="pathway">
    <text evidence="1">Secondary metabolite biosynthesis.</text>
</comment>
<keyword evidence="2" id="KW-0596">Phosphopantetheine</keyword>
<dbReference type="PANTHER" id="PTHR45398">
    <property type="match status" value="1"/>
</dbReference>
<evidence type="ECO:0000256" key="1">
    <source>
        <dbReference type="ARBA" id="ARBA00005179"/>
    </source>
</evidence>
<dbReference type="PROSITE" id="PS00455">
    <property type="entry name" value="AMP_BINDING"/>
    <property type="match status" value="5"/>
</dbReference>
<name>A0AAJ0FFE3_9PEZI</name>
<dbReference type="InterPro" id="IPR045851">
    <property type="entry name" value="AMP-bd_C_sf"/>
</dbReference>
<dbReference type="PROSITE" id="PS00012">
    <property type="entry name" value="PHOSPHOPANTETHEINE"/>
    <property type="match status" value="3"/>
</dbReference>
<dbReference type="InterPro" id="IPR009081">
    <property type="entry name" value="PP-bd_ACP"/>
</dbReference>
<dbReference type="Gene3D" id="3.30.559.30">
    <property type="entry name" value="Nonribosomal peptide synthetase, condensation domain"/>
    <property type="match status" value="10"/>
</dbReference>
<dbReference type="FunFam" id="3.30.559.30:FF:000005">
    <property type="entry name" value="Nonribosomal peptide synthase Pes1"/>
    <property type="match status" value="2"/>
</dbReference>
<evidence type="ECO:0000256" key="2">
    <source>
        <dbReference type="ARBA" id="ARBA00022450"/>
    </source>
</evidence>
<dbReference type="Gene3D" id="3.30.559.10">
    <property type="entry name" value="Chloramphenicol acetyltransferase-like domain"/>
    <property type="match status" value="9"/>
</dbReference>
<feature type="domain" description="Carrier" evidence="6">
    <location>
        <begin position="3478"/>
        <end position="3554"/>
    </location>
</feature>
<dbReference type="InterPro" id="IPR000873">
    <property type="entry name" value="AMP-dep_synth/lig_dom"/>
</dbReference>
<feature type="domain" description="Carrier" evidence="6">
    <location>
        <begin position="6148"/>
        <end position="6224"/>
    </location>
</feature>
<dbReference type="SUPFAM" id="SSF52777">
    <property type="entry name" value="CoA-dependent acyltransferases"/>
    <property type="match status" value="19"/>
</dbReference>
<dbReference type="InterPro" id="IPR020845">
    <property type="entry name" value="AMP-binding_CS"/>
</dbReference>
<dbReference type="SUPFAM" id="SSF56801">
    <property type="entry name" value="Acetyl-CoA synthetase-like"/>
    <property type="match status" value="5"/>
</dbReference>
<dbReference type="FunFam" id="3.30.559.30:FF:000002">
    <property type="entry name" value="Nonribosomal peptide synthase Pes1"/>
    <property type="match status" value="3"/>
</dbReference>
<dbReference type="InterPro" id="IPR001242">
    <property type="entry name" value="Condensation_dom"/>
</dbReference>
<dbReference type="InterPro" id="IPR042099">
    <property type="entry name" value="ANL_N_sf"/>
</dbReference>
<sequence>MAFPGNCTKIGDTDPGCPGSGTPDMATCRFPRFTRPGANNGSEPAPSWTRIPIVASEPEKLAGLAGTGTEPGALGAVLRGAWAVLLRCYTGQDDVSFGFVRCGDNPCSTLVRFGFDKPTDVSDLVADAKTEQTALGDSNPGADTAVILLDFSTPKIEKPNYVNLVLLVTFGDDAVDLVLEWDQDVIGMSPAQGALVADAFDAILSGVLLASPDVSVDTLGLIGSSSLAQLKTWNDSVPTTTLERCIHHVIAEKAIIQPQAEAICAWDGSMTFQKLEAASSSLAARLIELGVGPEVLVPLCFEKSKFNIVAMLAVLKAGGAFVPLDPTHPADRLRHICQSIGAPLILCSRNHMNTVSGITDNVLPVDQATLNAANAAPFEGVASPENAAYVIFTSGSTGNPKGTVIQHRAFCSSASAHAPALRIDGDCRVLQFAAHTFDASLVEILTPLMVGGCVCIPSEQERLEDLATAINRMAVNHAVLTPSFVGFLSPSDVPGLRRLVLAGEAMSTSHVATWSHLELVNGYGPAESSVAAVCNSSVGPNTEPTDIGVPCGVRVWLVDVNNHHRLVPVGCVGEMLLEGPSLARGYLNDPAKTEDAFIFDPAWALGADSPRRFYKTGDLARYNSSAGSLTYVGRKDTQIKFHGQRIELGEIEHHLAVDENIQHALVLLPKAGPLKGRIVAVFSLPESTEGNHSTSEVLSLSDKVELATSTETTARTRLGARLPTYMVPSVWLCVGAVPLLASRKMNRKAVTTWVETTITAEECRQAIMHSQTTRTALSSEENHLTPAEMRLHEVWSVVLNLPSEKIDVNEHSFLGLGGDSITAMTCASRANKAHVHVKVQDVLRAKSIRQLAKVARVVDDAATRSSAETCELGKPFDLSPIQQLHFQTRGRAEGDEHFNQSFHLRLTRHVKTEHFQAAVEQLVMRHAMLRARFDPGEQSPGCQWRQVITDEVTSSYRFRVHAVASENEADTAIADAQGCLNVVDGPIFAAEFFEIPASQQMVFMTAHHLVIDLVSWRILLDEMEEILETQASCLEFPSTLSFQKWTMIQSDDCGGRKLDSLLHVKVPESSFSYWEMANGRPNLYGDVACEGFEIDSATTALLLSTCHAPFGTEAVDLLLAALAWSFGTTFTDRPLPTVFNEGHGREPPSSEIDLSRTVGWFTTLFPIALTSPKSFVDALVQTKDLRRQASGNGRRYFAACFHHPDASREWAGHGSMEIAFNFLGRYQQLERTDALFQAAAAMAGEAHTGHLTADFGHKAQRFALFEISAVVVQGSLRFSFAWNKNMRHQERIHNWLPACRETLVDAASFLPTLDRKVTRSDFPLLRGLTMDDLNTFETTLLPKLVGDQGWSAVEDMYPASPIQQGLLVSQSKDTSVYAVRKAFQIRCQGGFTDSKMTELADAWRRVVRHHALLRTVFVDNIAKNASSGFDQVVLSDVEPKILIHTQDEGLDDEDGLNRLLQTIRPMEYKSFKTHHRFSIFRGQKNAFGVLEINHAVMDGQSMDILVRDLGRSYSGHLEQMPRPLFSPFIASLQQRDKESDIAFWSNYLDGMEPCHFPVLNDGVHVSAEERRLQSLRVTVSNLNRLRNFCGKMAITLPNAFTAAWALVLSCYTGTDDVCFGYLASGRDATLIEGSGDAVGPFINMATQRVKTGNGDKPLSLIEIVESVQRDQLACMPYAQTSLAEIQHALRIPGGMALFNTCISYRRQIPTAKTTSGAMVFEDLEAIHDPTEYPVSLNIETSDDDEAFIDLDFWTDALSVTQAQHIAAFFTHALFNLTEKPTVPISDLDHVPNSTKEVIWSWNANTPPTTSDCMHRMVEQQVNIRPDEQAVCGWDAKFSYKEMDCLADRLSHHLTALGVGPEILVPVCFDKSAWTVIAMLAVLKAGGAVVPLDANHPVQALQGKVFDSGAHIVVASETRAALFNTMVTHVVPVGQSLLTQLPHVDGKAEKNVTPHNPAFIMFTSGSTGKPKGVVLCHEALTTSCLAHGAALGVGPHTRFLQFAAHTFDNSIEEMFTTLIHGGCVCVPSEDDRLSDLPGAISTLGANFMDLTPTVAAMIQPIQVPTIREICVGGEALTQAVLDAWGGVIPVHNQYGPSECSINSTHRLHTQATGDISNIGTSVGSQSWVVSPHNHNKLAPVGCVGELLIEGPILARGYLNNPEATARSFIEAPAWSTEDPHHSQRGRRRMYKTGDLVRYNSDGSLIYLGRKDTQVKLHGQRIELGEIEHHVKASVRPNEQSAVELVSLKGSLKSLVVFLASPADDLERESELGILPMTAAVQTTAQNIVARLAANVASYMVPGVLFPVSRMPLTSSGKLDRRSLRTMAEALPAEALKEYRLGNRSSDGRKPETPAEKELQELWSLVLRVDSDTISADDSFFRHGGDSIGAMRLVAAARQRGIILSVAKVFQLPKLSDMANAVAMSPTSGDSGNAAQLMSKEYPEAVEPFSLLRENSPDRLDTLKRQAASLCRLQMDTIEDIYPCAPLQAGLLAASQRQPGAYVAANLYSLPANTDITRFKKAWQDVARSEAILRTRVVFVDGVGFLQVVTRDEIRWDSVADMSAVPKTWYQLPRHDGDVLSRYVIIGEHTQQPRFLWIAHHALYDGWSLSTLLDRVETRYRSSELSFGPVPHYTRFIQYLEGLDQKASDAFWVEKLSDSDSAPRHFPQLPSPAYQVKTTAQTHRSVALSRSKNTELTTASFIRASWALTLSFYSSSDDVAFCEVLHGRDVPVAGIEDLVGPTFTSVPRRTRISRSLSVAETLGSLQEQFNDVIPHQFSGLQRIKSLTPSAAAACEFQNLLAINTDDDFPPDSLWNNLVSGGNTQSADFFNYPLNVTCTIRPTDDRDLIEVHAHFDENVIPSWLAGRILGQFEAVITQLSAAETQHTNIGDIQILSHEDKASIRQWNSVAKPEVHKLIHHMISERMIATGLEATAVIGWDVTLSNGELESLSSAFARSLVSQGVGRNGGSKLVPFCFEKSTTTIVAMLGILKAGAAFVPLDPAHPVSRLKEIVVDCGARVVVCSPKLAEMCQGLAPTVVPGDLDLIKTLRDEAKDPARDLNDAAPCTPNDVAYLIFTSGTTGKPKGTVISHSAFCSGAAVHGPAMGMIPPFRFLQFASYTFDASLVEILTTLMMGGTICVPRDEDRTNGNLAAFMEESGVTMTLLTPSFARTLQPTDVPSLETLILGGEAMSRSHLERWADKLTLVNAYGPSECAVVASVKSKMNSEADPANLGKSIGRAWIVDPRNHDRLAPVGSVGELLVEGPILSSGYLRNDAKTRDVFIEGPRWATLSGFRYTDMEAGNHRRRFYKTGDLVRFADGESGEMLYVGRKDSSQAKINGQRLELDEISHHLDADNSVRHSVVIVPKTGPCAGRLTSVIVPSRAFDETLHIPGAKFELVVTDKTFSLAEDIQERLREKVPAYMVPSMWILLSHIPLLPSGKLDRLSVAKFLESTLTEDILAKITGQLSPSSRNATGQVQTPSIPSVDEQLRAIWSEVLNVPVSRVGDSVSFLHLGGDSISAMQVMAKCRTLGIQVNVHDIIHCKSIHHLAVKLGVQKPHRPAAVANEDHHDFDPSPIQQLYFDVAHNGDSRTERQFNQSILLRLRKGVDPQQFARGIQALVETHSMLRARFRRNGTGVWRQRITADVTGSYRYNVSTLRTASRMQKRIQASQRSLDIQNGPLLAAECFVIGSQMDVYAFVAIHHLVVDVVSWGILLQDLEDFFTTGTIKTPVSMPFQAWNRAQAQRAEQEKCGTRLLPHREAPILDLEYWGMVGKANVQGDAIVSTVDLDSSTTSLLLDQKLHGPLETEPLDILLAALLLSYQTLSPGRRGVPTVFNEGHGREPWDSDLDLSRTVGWFTTLCPVHLPQESSQENEIAKAVFWVRDYRRRLSGSGRPYFAYQVLTPQGREDFGQPGTVEILFNYLGQIQNLLRENSSLQLVHDVAYSASDIGKGVPRFALIEVSAQVSDSMMRISISYNKHMSHQDSLGKLASEYQRVLQEACERLRLPPQRSMTGRFDLLPLTYYGADNLDRCLRDINVLIDDVQDVYPCSPMQRGILLSQLRDPEKYAYHAVFQLDCNLGAVDIGRLRDAWQKVVDRHSALRTVFIDTLGDEGLMDQVVLRRAQARMDLLRSDSYDGALECLSKLDHISYNEKTPPHRLSICKSSSGHIFCRLDISHAICDGSSMPILLEDLSKAYGGTLHHETAPAYRDYISHIQSQPRTESVKYWKEYLSDAEPCLFPALNDGDSEAEKSLGSHIITIANVASVMAYCANSSITLSTFFQLVWGLVLRTYTGSDQVLFGYLASGRDIPLPNIDRAVGAFINMLVCRLDLPVDAELGDVMDTLAGDLSAAMLHQTCSLAEIQHEIHLVTSSLFNTAFTYQKRASRLKGRPSAAIPTLKYQVLSAEDPSEYAVAVNVEATDETVDIHFSYWRNIISEAQIRNISGTFVQIVNDLISNAPDDYTVGEIDLLGQPGIDQILRWNDFSPPHVERCIHDLISENADTLPATTPAVHGWDGAFTYRELSKITDAVAQQLIAFGGIGPDDFVPLCFEKSAWAVVAQVAVLKAGAAFVSLDPAHPDSRLRELVQDIGAKFVICSANNSARMERITDRLFVVGPDSPSSLATTQPHIRTNVTPSHAAYVIFTSGTTGKPKGTVIEHGAFCTGALAHAEAMFMRRGSRVLQFASYTFDASIMETLSCLLVGGCVCVPSDEDKMNDLGAVIRNMGVTWTLLTPSVASTIKPESVPGLQTLVTGGEAMSTGHISRWGTQCALVNAYGPTECSVVATTSTKVDESHRLHNTDPSTIGTAVGGRIWVVDAQNPDRLAPVGAVGELVVEGRHVARGYLHRPEQTAKSFPQTLAWTSHPAFGSGIFARGDKMYRTGDLVRYNSDGSISYIHRKDTQVKVNGRRIELGEIEFHCQAILPEDAQSAVEIVQHNNSKMLAVYLCIGSPTPVNDASALLPMTDAFSELAHTMDDHVSRHLPAYMVPQIFVPMATMPWTTAGKLDRRRLRQIVEAADRETIFSYRLSKLKAPGKRKAPANEAESTMQKLWESTLGLPAGSVGVNDNFFRLGGDSLTAMKLVGQARAHRVNLSVLDVFENPVLADMSGTFGGSETTTLESNPQPFELLSEPQSEIQVLVRDIAQQCQLSTDQVTDIYPCSPLQEALFALANKQTGAYVAVNTLRLPKDLDLERFKQAWQTVSDDTDTLRTRVLHIPTSGFLQVVVAPHRINWYEESSLDDAICNGGSIGSQNGGALTRYSIVPGEDGTPSYFVWSIHHALYDGWSLPKIASRVQHLYESGSRSIQIRSNIASYSSFIRYLKLRAASESEVFWKKNLEGSLTVTHFPELPVSINDQSPTFRTETCEVKIDRQSFRADVTIPTIVRAAWAMLISAYTGTVDVVFGETLSGRNIDVPGIEDISGPTFATVPMRFQVRRSFNLGMFLASIQKQVNHMAPHQHMGLQHIKRLDDDCAAACAFQSLLTIQSLTSDPGQQNQWNFEGGSSGESFFTNPLVLECIIVGGTVQATIHHDQRIMSSWHAQRLTAQFKSTLESLFLKAADKQSTLVSISTTSAEDYALIKEWNAAYDTVGSVVNSTIHGLFLEQAALHPQRLAVNAWDAQLTYAETQAHATQLALHLQTAGLPAGSMVPVCIERSAWTIVVLMAILMTGSAFVPFDPAHPLTRQKEILESLSAEFIICSPEYKARFADTVKICVTVDEGWFHTQPSYQDPPRFFGSPDDKAYILYTSGSTGRPKGVVATHRAFCSSSRGYALATNMTEASRVLHFASLTFDVALMEVLTPLTLGACVCVPTEESRLHNLGGAISQLGASWAFLTPSVANLLDPADVRSVLKTLVCGGEAMVDETVARWADEVELMNGYGPTEACVLAIINPSVSQERDRSIIGRAHTAGQAWILGLNGPGCDMLAPVGAVGELTISGPLLAQGYLNDPVKTAEVFVEEALLPGAGSSQPGPLMRFYRTGDLVRYRHDGALEFIGRRDGQVKVNGQRIELGEVESRLSADNHVQLAVVAQPKSGPCEKQLVAVITLAIDSETNDSAPMSLVPGSSSACQPADGSPEWLAKARAEVASMKSKLAETLPSFMVPSVWIVLESMPVVVSGKLDRQRVTKWLAGMDHETFETVTQRFTSSETTDVESELTKPVKMLREVWAEELRVPLDRVTTDRTFMSLGGDSIRAMGIVSRARRAGLSVTVRDVLGSKSIVHLARVAKQLAPQTTPIPSAEVEEEALFSLSPIQELYFRLSEEYSGSSRFNQSVTFTVPGHIAGSKIRDAINSIVTRHSMLRARFSKGDNGSWLQRIIKNNETAYGFSTHEPTSLDEAAKVVACAQRSLSIEHGPVFRVDVMNILGDDRSTISMIAHHLCIDMVSWRIILSDLSDLLQNRELEAQAPISFKSWCALQAKSLDANVRQPLEETSADINYWDLHGPSVYGNAETETFTLDSTMTSLALADSHQAFGSKPTDLFVAALAHSFSRIFRDRGVPTVYNESHGRDTLQQSTVDLSRTVGWFTSISPLAIRVADDNLPDTVRRAKDVRRSIQDNGRSHFAAKFSGPSSQPVPPMEVLFNYLGEGVTTKESAEDLIHSIDLGNDESVGDVGPETNRMALFEISASVVGDCLQFNFIHDRTLARTNQVRCWIRSYRDTLIEMIQCLVQRSPEPTLTDFSLLPLTYDNLRTLIKKTFPSARVTPGDVEDIYPCTPVQEGMLIGQLRDPEAYRYHAIYRVNTRGGSLNPDSNPNPNRLARAWQKIVDRHAALRTIFIESVHRGGMFDQLVLKKAESGVVVVHCRDDQVSATLAQASLTEPRCNGPQLPHHLVICNTPSGQITVKLEFNHAAVDGGSLGIILDELASQYAGQLDADEGPLYSNYIRYIRSLPAHEDKNYWVQYLKGVRPCHFPRLNTTDANPPATRQLCSMRLRFDNFRGLRRVSERIQVTLANMMHAAWALVLSEYTGSDDVCFGYLVADRDVPVDNIHRTVGTLINMLCCRVEITGSQSRDEILRQIQEQHLQSMQFQRCSLALVQHELGLGGKPLYNTSISTQSSQEVESVGKEGISFELQQGHDPSEYAITLNIDTAPGDEGVVFRYWSDHVTEDHMQTISSMMAGILDGFIQETHCPATETHAKPEIPATHQESSIPGILSLTTEEGSLPQRGSEANVLASIWRNLLNLPQSVTIGGQDSFFDLGGDSIIAMKLVGEARDQGLSLSVADVFRHPSFDDMAASLQTSHTPISATSSTAIHQSTLQGTVSRSTSSDSVYEKFSLVASSNVDAYLQTNIVPQVGVFRGGISDVLPATDFQALAVTGSLLSSRWMLNYFYLDGVGALDVERLRRACFSLVQGLDILRTIFVPSGGQVLQVVLRTVRPIFRVVEIDDDSMDDFTATLVADEPAPQLAEPLVKFIVIKRRSSQQHRILLRISHAQYDGVCFPRILECLQAGYRGDAIPQPPTFANYLRASAGSLTTDHYRHWKRLLDGSSMAEIVGRDRPDYHKLAAGASTSLKTTVTLPPVEHGRITTATVVKAAWAYVLAQISAADDVVFGHTISGRNGEVEGVESMMGPCLNLVPVRVRFGSQAPTVRELLAQIQDQQVANMPHEVLGFREIIRHCTDWPNWTYFTSTVQHQNIEQTQSLKLGEVDYQVGCARAAPGEFADFSVFSQPTPGGSQDSYELILSFSEHGPITTDFAQRVLNMLGDAARLFATDPDMALPSSYDLSSRHAELPLHSLLAQSNSPASTSPLPLEATQKERLRAYIVSIWLRTLDLARRDHTEPSPSQPDLGPEASFFSLGGDMTTLGQATLLLSHDGFPGSILEQLADDPTVEGHMRVLAAFPDVVQRVVGPQVERRYTEEKKKAVVGVAAVKAGKKDSPLAKAASFFRKIGGKRVEVVV</sequence>
<comment type="caution">
    <text evidence="7">The sequence shown here is derived from an EMBL/GenBank/DDBJ whole genome shotgun (WGS) entry which is preliminary data.</text>
</comment>
<evidence type="ECO:0000256" key="3">
    <source>
        <dbReference type="ARBA" id="ARBA00022553"/>
    </source>
</evidence>
<dbReference type="InterPro" id="IPR006162">
    <property type="entry name" value="Ppantetheine_attach_site"/>
</dbReference>
<dbReference type="GO" id="GO:0016874">
    <property type="term" value="F:ligase activity"/>
    <property type="evidence" value="ECO:0007669"/>
    <property type="project" value="UniProtKB-KW"/>
</dbReference>
<dbReference type="Gene3D" id="1.10.1200.10">
    <property type="entry name" value="ACP-like"/>
    <property type="match status" value="6"/>
</dbReference>
<dbReference type="FunFam" id="3.30.559.30:FF:000003">
    <property type="entry name" value="Nonribosomal peptide synthase SidD"/>
    <property type="match status" value="2"/>
</dbReference>
<dbReference type="PANTHER" id="PTHR45398:SF1">
    <property type="entry name" value="ENZYME, PUTATIVE (JCVI)-RELATED"/>
    <property type="match status" value="1"/>
</dbReference>
<dbReference type="CDD" id="cd19534">
    <property type="entry name" value="E_NRPS"/>
    <property type="match status" value="2"/>
</dbReference>
<feature type="domain" description="Carrier" evidence="6">
    <location>
        <begin position="785"/>
        <end position="859"/>
    </location>
</feature>
<evidence type="ECO:0000256" key="5">
    <source>
        <dbReference type="ARBA" id="ARBA00029454"/>
    </source>
</evidence>
<dbReference type="CDD" id="cd05918">
    <property type="entry name" value="A_NRPS_SidN3_like"/>
    <property type="match status" value="5"/>
</dbReference>
<dbReference type="SMART" id="SM00823">
    <property type="entry name" value="PKS_PP"/>
    <property type="match status" value="6"/>
</dbReference>
<accession>A0AAJ0FFE3</accession>
<feature type="domain" description="Carrier" evidence="6">
    <location>
        <begin position="5035"/>
        <end position="5111"/>
    </location>
</feature>
<dbReference type="CDD" id="cd19542">
    <property type="entry name" value="CT_NRPS-like"/>
    <property type="match status" value="4"/>
</dbReference>
<organism evidence="7 8">
    <name type="scientific">Echria macrotheca</name>
    <dbReference type="NCBI Taxonomy" id="438768"/>
    <lineage>
        <taxon>Eukaryota</taxon>
        <taxon>Fungi</taxon>
        <taxon>Dikarya</taxon>
        <taxon>Ascomycota</taxon>
        <taxon>Pezizomycotina</taxon>
        <taxon>Sordariomycetes</taxon>
        <taxon>Sordariomycetidae</taxon>
        <taxon>Sordariales</taxon>
        <taxon>Schizotheciaceae</taxon>
        <taxon>Echria</taxon>
    </lineage>
</organism>
<dbReference type="Pfam" id="PF00668">
    <property type="entry name" value="Condensation"/>
    <property type="match status" value="9"/>
</dbReference>